<evidence type="ECO:0000313" key="13">
    <source>
        <dbReference type="Proteomes" id="UP001432039"/>
    </source>
</evidence>
<dbReference type="Pfam" id="PF02225">
    <property type="entry name" value="PA"/>
    <property type="match status" value="1"/>
</dbReference>
<evidence type="ECO:0000256" key="1">
    <source>
        <dbReference type="ARBA" id="ARBA00005957"/>
    </source>
</evidence>
<evidence type="ECO:0000256" key="3">
    <source>
        <dbReference type="ARBA" id="ARBA00022670"/>
    </source>
</evidence>
<dbReference type="RefSeq" id="WP_328962234.1">
    <property type="nucleotide sequence ID" value="NZ_CP108090.1"/>
</dbReference>
<dbReference type="Gene3D" id="3.50.30.30">
    <property type="match status" value="1"/>
</dbReference>
<proteinExistence type="inferred from homology"/>
<evidence type="ECO:0000256" key="6">
    <source>
        <dbReference type="ARBA" id="ARBA00022801"/>
    </source>
</evidence>
<dbReference type="InterPro" id="IPR045175">
    <property type="entry name" value="M28_fam"/>
</dbReference>
<protein>
    <submittedName>
        <fullName evidence="12">M28 family metallopeptidase</fullName>
    </submittedName>
</protein>
<evidence type="ECO:0000259" key="10">
    <source>
        <dbReference type="Pfam" id="PF02225"/>
    </source>
</evidence>
<feature type="domain" description="PA" evidence="10">
    <location>
        <begin position="144"/>
        <end position="234"/>
    </location>
</feature>
<comment type="similarity">
    <text evidence="1">Belongs to the peptidase M28 family. M28A subfamily.</text>
</comment>
<organism evidence="12 13">
    <name type="scientific">Streptomyces virginiae</name>
    <name type="common">Streptomyces cinnamonensis</name>
    <dbReference type="NCBI Taxonomy" id="1961"/>
    <lineage>
        <taxon>Bacteria</taxon>
        <taxon>Bacillati</taxon>
        <taxon>Actinomycetota</taxon>
        <taxon>Actinomycetes</taxon>
        <taxon>Kitasatosporales</taxon>
        <taxon>Streptomycetaceae</taxon>
        <taxon>Streptomyces</taxon>
    </lineage>
</organism>
<evidence type="ECO:0000256" key="9">
    <source>
        <dbReference type="SAM" id="SignalP"/>
    </source>
</evidence>
<reference evidence="12" key="1">
    <citation type="submission" date="2022-10" db="EMBL/GenBank/DDBJ databases">
        <title>The complete genomes of actinobacterial strains from the NBC collection.</title>
        <authorList>
            <person name="Joergensen T.S."/>
            <person name="Alvarez Arevalo M."/>
            <person name="Sterndorff E.B."/>
            <person name="Faurdal D."/>
            <person name="Vuksanovic O."/>
            <person name="Mourched A.-S."/>
            <person name="Charusanti P."/>
            <person name="Shaw S."/>
            <person name="Blin K."/>
            <person name="Weber T."/>
        </authorList>
    </citation>
    <scope>NUCLEOTIDE SEQUENCE</scope>
    <source>
        <strain evidence="12">NBC_00248</strain>
    </source>
</reference>
<keyword evidence="4" id="KW-0479">Metal-binding</keyword>
<dbReference type="PANTHER" id="PTHR12147">
    <property type="entry name" value="METALLOPEPTIDASE M28 FAMILY MEMBER"/>
    <property type="match status" value="1"/>
</dbReference>
<dbReference type="InterPro" id="IPR003137">
    <property type="entry name" value="PA_domain"/>
</dbReference>
<accession>A0ABZ1TCQ4</accession>
<name>A0ABZ1TCQ4_STRVG</name>
<feature type="domain" description="Peptidase M28" evidence="11">
    <location>
        <begin position="260"/>
        <end position="478"/>
    </location>
</feature>
<sequence>MPSRRIAAATAALAAVALVSPLLLAGPAGATGSPQSDAARGDALARKLVKDATGKGAYNHLKVLQSLADYNNGNRAAGSKGHEQSAKYIEAVMKAAGYQVTRNEFDFVYVETVEEKLTVGGTNERDVPIHLMTYTANSPEGGVTAQVAVAPVDADGTNGCEPGDFASGTFTGKIALIKRGGCTFAVKQQNAAAAGALGAVIFNNTTGGLNGTLGDPTLGKIPTGGITQEDGEKLTAEAAAGPVELTLDIRELRENRKTFNVIAETKGGDENNTVFLGSHLDSVAAGPGINDNGSGSAGILQVAQRLASEQKKVKNKVKFAWWSAEEFGLLGSEAYVAGLTDAQKKQIKLYLNFDMIASPNAAYFVYDGDDSDATGAGPGPAGSAQLEKGINDFLDSKKIPHEGTDFSGRSDYGPFIEVGIPSGGTFTGAEGIKSPEQAAKFGGQAGVAYDVNYHGKGDDITNIDQKALDINVDVIADAVGHYAHDLAPLSKPVVSQPTGGSGSGGGLHQGHDEVTR</sequence>
<evidence type="ECO:0000259" key="11">
    <source>
        <dbReference type="Pfam" id="PF04389"/>
    </source>
</evidence>
<dbReference type="SUPFAM" id="SSF52025">
    <property type="entry name" value="PA domain"/>
    <property type="match status" value="1"/>
</dbReference>
<dbReference type="SUPFAM" id="SSF53187">
    <property type="entry name" value="Zn-dependent exopeptidases"/>
    <property type="match status" value="1"/>
</dbReference>
<dbReference type="CDD" id="cd03876">
    <property type="entry name" value="M28_SGAP_like"/>
    <property type="match status" value="1"/>
</dbReference>
<dbReference type="InterPro" id="IPR046450">
    <property type="entry name" value="PA_dom_sf"/>
</dbReference>
<dbReference type="InterPro" id="IPR041756">
    <property type="entry name" value="M28_SGAP-like"/>
</dbReference>
<evidence type="ECO:0000256" key="7">
    <source>
        <dbReference type="ARBA" id="ARBA00022833"/>
    </source>
</evidence>
<keyword evidence="5 9" id="KW-0732">Signal</keyword>
<feature type="region of interest" description="Disordered" evidence="8">
    <location>
        <begin position="490"/>
        <end position="516"/>
    </location>
</feature>
<evidence type="ECO:0000256" key="4">
    <source>
        <dbReference type="ARBA" id="ARBA00022723"/>
    </source>
</evidence>
<gene>
    <name evidence="12" type="ORF">OG517_18160</name>
</gene>
<keyword evidence="2" id="KW-0031">Aminopeptidase</keyword>
<evidence type="ECO:0000256" key="5">
    <source>
        <dbReference type="ARBA" id="ARBA00022729"/>
    </source>
</evidence>
<feature type="compositionally biased region" description="Gly residues" evidence="8">
    <location>
        <begin position="499"/>
        <end position="508"/>
    </location>
</feature>
<dbReference type="Proteomes" id="UP001432039">
    <property type="component" value="Chromosome"/>
</dbReference>
<evidence type="ECO:0000313" key="12">
    <source>
        <dbReference type="EMBL" id="WUQ13200.1"/>
    </source>
</evidence>
<feature type="chain" id="PRO_5046174202" evidence="9">
    <location>
        <begin position="26"/>
        <end position="516"/>
    </location>
</feature>
<keyword evidence="3" id="KW-0645">Protease</keyword>
<dbReference type="InterPro" id="IPR007484">
    <property type="entry name" value="Peptidase_M28"/>
</dbReference>
<feature type="signal peptide" evidence="9">
    <location>
        <begin position="1"/>
        <end position="25"/>
    </location>
</feature>
<keyword evidence="13" id="KW-1185">Reference proteome</keyword>
<dbReference type="EMBL" id="CP108090">
    <property type="protein sequence ID" value="WUQ13200.1"/>
    <property type="molecule type" value="Genomic_DNA"/>
</dbReference>
<dbReference type="PANTHER" id="PTHR12147:SF26">
    <property type="entry name" value="PEPTIDASE M28 DOMAIN-CONTAINING PROTEIN"/>
    <property type="match status" value="1"/>
</dbReference>
<dbReference type="Pfam" id="PF04389">
    <property type="entry name" value="Peptidase_M28"/>
    <property type="match status" value="1"/>
</dbReference>
<keyword evidence="6" id="KW-0378">Hydrolase</keyword>
<keyword evidence="7" id="KW-0862">Zinc</keyword>
<evidence type="ECO:0000256" key="8">
    <source>
        <dbReference type="SAM" id="MobiDB-lite"/>
    </source>
</evidence>
<dbReference type="Gene3D" id="3.40.630.10">
    <property type="entry name" value="Zn peptidases"/>
    <property type="match status" value="1"/>
</dbReference>
<evidence type="ECO:0000256" key="2">
    <source>
        <dbReference type="ARBA" id="ARBA00022438"/>
    </source>
</evidence>